<comment type="caution">
    <text evidence="7">The sequence shown here is derived from an EMBL/GenBank/DDBJ whole genome shotgun (WGS) entry which is preliminary data.</text>
</comment>
<evidence type="ECO:0000256" key="6">
    <source>
        <dbReference type="HAMAP-Rule" id="MF_00117"/>
    </source>
</evidence>
<keyword evidence="4 6" id="KW-0143">Chaperone</keyword>
<keyword evidence="1 6" id="KW-0963">Cytoplasm</keyword>
<dbReference type="EMBL" id="QGKL01000041">
    <property type="protein sequence ID" value="PWQ94089.1"/>
    <property type="molecule type" value="Genomic_DNA"/>
</dbReference>
<dbReference type="GO" id="GO:0042026">
    <property type="term" value="P:protein refolding"/>
    <property type="evidence" value="ECO:0007669"/>
    <property type="project" value="TreeGrafter"/>
</dbReference>
<dbReference type="CDD" id="cd00498">
    <property type="entry name" value="Hsp33"/>
    <property type="match status" value="1"/>
</dbReference>
<dbReference type="Gene3D" id="3.90.1280.10">
    <property type="entry name" value="HSP33 redox switch-like"/>
    <property type="match status" value="1"/>
</dbReference>
<dbReference type="Gene3D" id="3.55.30.10">
    <property type="entry name" value="Hsp33 domain"/>
    <property type="match status" value="1"/>
</dbReference>
<dbReference type="HAMAP" id="MF_00117">
    <property type="entry name" value="HslO"/>
    <property type="match status" value="1"/>
</dbReference>
<feature type="disulfide bond" description="Redox-active" evidence="6">
    <location>
        <begin position="227"/>
        <end position="229"/>
    </location>
</feature>
<dbReference type="PANTHER" id="PTHR30111">
    <property type="entry name" value="33 KDA CHAPERONIN"/>
    <property type="match status" value="1"/>
</dbReference>
<evidence type="ECO:0000256" key="1">
    <source>
        <dbReference type="ARBA" id="ARBA00022490"/>
    </source>
</evidence>
<gene>
    <name evidence="6" type="primary">hslO</name>
    <name evidence="7" type="ORF">DKT75_16245</name>
</gene>
<dbReference type="OrthoDB" id="9793753at2"/>
<dbReference type="RefSeq" id="WP_109824676.1">
    <property type="nucleotide sequence ID" value="NZ_QGKL01000041.1"/>
</dbReference>
<dbReference type="Pfam" id="PF01430">
    <property type="entry name" value="HSP33"/>
    <property type="match status" value="1"/>
</dbReference>
<evidence type="ECO:0000256" key="4">
    <source>
        <dbReference type="ARBA" id="ARBA00023186"/>
    </source>
</evidence>
<evidence type="ECO:0000313" key="8">
    <source>
        <dbReference type="Proteomes" id="UP000245506"/>
    </source>
</evidence>
<proteinExistence type="inferred from homology"/>
<dbReference type="GO" id="GO:0051082">
    <property type="term" value="F:unfolded protein binding"/>
    <property type="evidence" value="ECO:0007669"/>
    <property type="project" value="UniProtKB-UniRule"/>
</dbReference>
<dbReference type="InterPro" id="IPR016153">
    <property type="entry name" value="Heat_shock_Hsp33_N"/>
</dbReference>
<dbReference type="PANTHER" id="PTHR30111:SF1">
    <property type="entry name" value="33 KDA CHAPERONIN"/>
    <property type="match status" value="1"/>
</dbReference>
<comment type="function">
    <text evidence="6">Redox regulated molecular chaperone. Protects both thermally unfolding and oxidatively damaged proteins from irreversible aggregation. Plays an important role in the bacterial defense system toward oxidative stress.</text>
</comment>
<feature type="disulfide bond" description="Redox-active" evidence="6">
    <location>
        <begin position="260"/>
        <end position="263"/>
    </location>
</feature>
<keyword evidence="3 6" id="KW-1015">Disulfide bond</keyword>
<dbReference type="GO" id="GO:0044183">
    <property type="term" value="F:protein folding chaperone"/>
    <property type="evidence" value="ECO:0007669"/>
    <property type="project" value="TreeGrafter"/>
</dbReference>
<evidence type="ECO:0000256" key="2">
    <source>
        <dbReference type="ARBA" id="ARBA00022833"/>
    </source>
</evidence>
<evidence type="ECO:0000256" key="3">
    <source>
        <dbReference type="ARBA" id="ARBA00023157"/>
    </source>
</evidence>
<accession>A0A317C703</accession>
<protein>
    <recommendedName>
        <fullName evidence="6">33 kDa chaperonin</fullName>
    </recommendedName>
    <alternativeName>
        <fullName evidence="6">Heat shock protein 33 homolog</fullName>
        <shortName evidence="6">HSP33</shortName>
    </alternativeName>
</protein>
<dbReference type="Proteomes" id="UP000245506">
    <property type="component" value="Unassembled WGS sequence"/>
</dbReference>
<comment type="subcellular location">
    <subcellularLocation>
        <location evidence="6">Cytoplasm</location>
    </subcellularLocation>
</comment>
<dbReference type="AlphaFoldDB" id="A0A317C703"/>
<organism evidence="7 8">
    <name type="scientific">Leucothrix arctica</name>
    <dbReference type="NCBI Taxonomy" id="1481894"/>
    <lineage>
        <taxon>Bacteria</taxon>
        <taxon>Pseudomonadati</taxon>
        <taxon>Pseudomonadota</taxon>
        <taxon>Gammaproteobacteria</taxon>
        <taxon>Thiotrichales</taxon>
        <taxon>Thiotrichaceae</taxon>
        <taxon>Leucothrix</taxon>
    </lineage>
</organism>
<comment type="PTM">
    <text evidence="6">Under oxidizing conditions two disulfide bonds are formed involving the reactive cysteines. Under reducing conditions zinc is bound to the reactive cysteines and the protein is inactive.</text>
</comment>
<keyword evidence="5 6" id="KW-0676">Redox-active center</keyword>
<dbReference type="GO" id="GO:0005737">
    <property type="term" value="C:cytoplasm"/>
    <property type="evidence" value="ECO:0007669"/>
    <property type="project" value="UniProtKB-SubCell"/>
</dbReference>
<sequence>MDKIYRFLMDDANVRGEYAQLSSAWQELTACSDYPAPVKKILGEALVAVALMSATIKFKGSLSIQLNNGNPVNLLIVQATSDGGLRGMARWKGDVEDIDPTMTNLLGSDATLVITVEPEPGQGERYQSIVNLDGETLAECLMAYFEQSEQLKTRLELAVSDTTAAGMLVQRLPGDAEDTDGWNRASMLAETVKSEELLTLDVETLLHRLFNEESVRLFDGEPLRFQCSCSQEKVDNMLSSMGRAEADSMLKEKGSIEVDCDFCNTHYSVDEIDLERIFSEGLIAGNDSVH</sequence>
<dbReference type="InterPro" id="IPR016154">
    <property type="entry name" value="Heat_shock_Hsp33_C"/>
</dbReference>
<dbReference type="InterPro" id="IPR000397">
    <property type="entry name" value="Heat_shock_Hsp33"/>
</dbReference>
<dbReference type="PIRSF" id="PIRSF005261">
    <property type="entry name" value="Heat_shock_Hsp33"/>
    <property type="match status" value="1"/>
</dbReference>
<keyword evidence="8" id="KW-1185">Reference proteome</keyword>
<evidence type="ECO:0000256" key="5">
    <source>
        <dbReference type="ARBA" id="ARBA00023284"/>
    </source>
</evidence>
<keyword evidence="2 6" id="KW-0862">Zinc</keyword>
<comment type="similarity">
    <text evidence="6">Belongs to the HSP33 family.</text>
</comment>
<evidence type="ECO:0000313" key="7">
    <source>
        <dbReference type="EMBL" id="PWQ94089.1"/>
    </source>
</evidence>
<dbReference type="InterPro" id="IPR023212">
    <property type="entry name" value="Hsp33_helix_hairpin_bin_dom_sf"/>
</dbReference>
<name>A0A317C703_9GAMM</name>
<dbReference type="SUPFAM" id="SSF118352">
    <property type="entry name" value="HSP33 redox switch-like"/>
    <property type="match status" value="1"/>
</dbReference>
<dbReference type="NCBIfam" id="NF001033">
    <property type="entry name" value="PRK00114.1"/>
    <property type="match status" value="1"/>
</dbReference>
<reference evidence="7 8" key="1">
    <citation type="submission" date="2018-05" db="EMBL/GenBank/DDBJ databases">
        <title>Leucothrix arctica sp. nov., isolated from Arctic seawater.</title>
        <authorList>
            <person name="Choi A."/>
            <person name="Baek K."/>
        </authorList>
    </citation>
    <scope>NUCLEOTIDE SEQUENCE [LARGE SCALE GENOMIC DNA]</scope>
    <source>
        <strain evidence="7 8">IMCC9719</strain>
    </source>
</reference>
<dbReference type="Gene3D" id="1.10.287.480">
    <property type="entry name" value="helix hairpin bin"/>
    <property type="match status" value="1"/>
</dbReference>
<dbReference type="SUPFAM" id="SSF64397">
    <property type="entry name" value="Hsp33 domain"/>
    <property type="match status" value="1"/>
</dbReference>